<evidence type="ECO:0000256" key="1">
    <source>
        <dbReference type="SAM" id="SignalP"/>
    </source>
</evidence>
<dbReference type="AlphaFoldDB" id="A0A437S7A8"/>
<feature type="signal peptide" evidence="1">
    <location>
        <begin position="1"/>
        <end position="20"/>
    </location>
</feature>
<proteinExistence type="predicted"/>
<accession>A0A437S7A8</accession>
<evidence type="ECO:0000313" key="3">
    <source>
        <dbReference type="Proteomes" id="UP000288812"/>
    </source>
</evidence>
<feature type="chain" id="PRO_5038437552" evidence="1">
    <location>
        <begin position="21"/>
        <end position="172"/>
    </location>
</feature>
<dbReference type="EMBL" id="RLIH01000005">
    <property type="protein sequence ID" value="RVU54935.1"/>
    <property type="molecule type" value="Genomic_DNA"/>
</dbReference>
<name>A0A437S7A8_9FIRM</name>
<comment type="caution">
    <text evidence="2">The sequence shown here is derived from an EMBL/GenBank/DDBJ whole genome shotgun (WGS) entry which is preliminary data.</text>
</comment>
<protein>
    <submittedName>
        <fullName evidence="2">Uncharacterized protein</fullName>
    </submittedName>
</protein>
<sequence>MNRKLLLICFLILLFLPSCSFINSEVDIVKSPTLKKTPLDGKWLVTKSILKDDSKESSFKYKDLINEEVVFAPKGLIIGETYYENVSYKAKRVRSVDYLRENFEIKPEKLNLDTDYLYVIEILRDEKSLYKILKVSEEISYVILEDVFLQITRVSNMISEKEFDDYLNNIKD</sequence>
<dbReference type="OrthoDB" id="2677224at2"/>
<dbReference type="Proteomes" id="UP000288812">
    <property type="component" value="Unassembled WGS sequence"/>
</dbReference>
<organism evidence="2 3">
    <name type="scientific">Anaerosphaera multitolerans</name>
    <dbReference type="NCBI Taxonomy" id="2487351"/>
    <lineage>
        <taxon>Bacteria</taxon>
        <taxon>Bacillati</taxon>
        <taxon>Bacillota</taxon>
        <taxon>Tissierellia</taxon>
        <taxon>Tissierellales</taxon>
        <taxon>Peptoniphilaceae</taxon>
        <taxon>Anaerosphaera</taxon>
    </lineage>
</organism>
<reference evidence="2 3" key="1">
    <citation type="submission" date="2018-11" db="EMBL/GenBank/DDBJ databases">
        <title>Genome sequencing and assembly of Anaerosphaera sp. nov., GS7-6-2.</title>
        <authorList>
            <person name="Rettenmaier R."/>
            <person name="Liebl W."/>
            <person name="Zverlov V."/>
        </authorList>
    </citation>
    <scope>NUCLEOTIDE SEQUENCE [LARGE SCALE GENOMIC DNA]</scope>
    <source>
        <strain evidence="2 3">GS7-6-2</strain>
    </source>
</reference>
<evidence type="ECO:0000313" key="2">
    <source>
        <dbReference type="EMBL" id="RVU54935.1"/>
    </source>
</evidence>
<keyword evidence="1" id="KW-0732">Signal</keyword>
<dbReference type="RefSeq" id="WP_127724317.1">
    <property type="nucleotide sequence ID" value="NZ_RLIH01000005.1"/>
</dbReference>
<gene>
    <name evidence="2" type="ORF">EF514_04945</name>
</gene>
<keyword evidence="3" id="KW-1185">Reference proteome</keyword>